<evidence type="ECO:0000313" key="1">
    <source>
        <dbReference type="EMBL" id="CEM63429.1"/>
    </source>
</evidence>
<name>A0A0B7GXN2_TREPH</name>
<dbReference type="Proteomes" id="UP000042527">
    <property type="component" value="Unassembled WGS sequence"/>
</dbReference>
<keyword evidence="2" id="KW-1185">Reference proteome</keyword>
<dbReference type="EMBL" id="CDNC01000051">
    <property type="protein sequence ID" value="CEM63429.1"/>
    <property type="molecule type" value="Genomic_DNA"/>
</dbReference>
<gene>
    <name evidence="1" type="ORF">TPHV1_90058</name>
</gene>
<evidence type="ECO:0000313" key="2">
    <source>
        <dbReference type="Proteomes" id="UP000042527"/>
    </source>
</evidence>
<sequence>MDILDGQINRAVYELYGLSDEKIEIVEEEED</sequence>
<protein>
    <submittedName>
        <fullName evidence="1">Uncharacterized protein</fullName>
    </submittedName>
</protein>
<proteinExistence type="predicted"/>
<organism evidence="1 2">
    <name type="scientific">Treponema phagedenis</name>
    <dbReference type="NCBI Taxonomy" id="162"/>
    <lineage>
        <taxon>Bacteria</taxon>
        <taxon>Pseudomonadati</taxon>
        <taxon>Spirochaetota</taxon>
        <taxon>Spirochaetia</taxon>
        <taxon>Spirochaetales</taxon>
        <taxon>Treponemataceae</taxon>
        <taxon>Treponema</taxon>
    </lineage>
</organism>
<accession>A0A0B7GXN2</accession>
<dbReference type="AlphaFoldDB" id="A0A0B7GXN2"/>
<reference evidence="2" key="1">
    <citation type="submission" date="2015-01" db="EMBL/GenBank/DDBJ databases">
        <authorList>
            <person name="Manzoor Shahid"/>
            <person name="Zubair Saima"/>
        </authorList>
    </citation>
    <scope>NUCLEOTIDE SEQUENCE [LARGE SCALE GENOMIC DNA]</scope>
    <source>
        <strain evidence="2">V1</strain>
    </source>
</reference>